<dbReference type="EMBL" id="CACRXK020008701">
    <property type="protein sequence ID" value="CAB4015401.1"/>
    <property type="molecule type" value="Genomic_DNA"/>
</dbReference>
<accession>A0A6S7JEQ0</accession>
<dbReference type="InterPro" id="IPR000477">
    <property type="entry name" value="RT_dom"/>
</dbReference>
<dbReference type="PROSITE" id="PS50878">
    <property type="entry name" value="RT_POL"/>
    <property type="match status" value="1"/>
</dbReference>
<dbReference type="OrthoDB" id="6283029at2759"/>
<name>A0A6S7JEQ0_PARCT</name>
<feature type="non-terminal residue" evidence="1">
    <location>
        <position position="73"/>
    </location>
</feature>
<proteinExistence type="predicted"/>
<protein>
    <submittedName>
        <fullName evidence="1">Uncharacterized protein</fullName>
    </submittedName>
</protein>
<dbReference type="AlphaFoldDB" id="A0A6S7JEQ0"/>
<comment type="caution">
    <text evidence="1">The sequence shown here is derived from an EMBL/GenBank/DDBJ whole genome shotgun (WGS) entry which is preliminary data.</text>
</comment>
<evidence type="ECO:0000313" key="1">
    <source>
        <dbReference type="EMBL" id="CAB4015401.1"/>
    </source>
</evidence>
<gene>
    <name evidence="1" type="ORF">PACLA_8A057122</name>
</gene>
<evidence type="ECO:0000313" key="2">
    <source>
        <dbReference type="Proteomes" id="UP001152795"/>
    </source>
</evidence>
<organism evidence="1 2">
    <name type="scientific">Paramuricea clavata</name>
    <name type="common">Red gorgonian</name>
    <name type="synonym">Violescent sea-whip</name>
    <dbReference type="NCBI Taxonomy" id="317549"/>
    <lineage>
        <taxon>Eukaryota</taxon>
        <taxon>Metazoa</taxon>
        <taxon>Cnidaria</taxon>
        <taxon>Anthozoa</taxon>
        <taxon>Octocorallia</taxon>
        <taxon>Malacalcyonacea</taxon>
        <taxon>Plexauridae</taxon>
        <taxon>Paramuricea</taxon>
    </lineage>
</organism>
<dbReference type="Pfam" id="PF00078">
    <property type="entry name" value="RVT_1"/>
    <property type="match status" value="1"/>
</dbReference>
<keyword evidence="2" id="KW-1185">Reference proteome</keyword>
<reference evidence="1" key="1">
    <citation type="submission" date="2020-04" db="EMBL/GenBank/DDBJ databases">
        <authorList>
            <person name="Alioto T."/>
            <person name="Alioto T."/>
            <person name="Gomez Garrido J."/>
        </authorList>
    </citation>
    <scope>NUCLEOTIDE SEQUENCE</scope>
    <source>
        <strain evidence="1">A484AB</strain>
    </source>
</reference>
<dbReference type="PANTHER" id="PTHR33332">
    <property type="entry name" value="REVERSE TRANSCRIPTASE DOMAIN-CONTAINING PROTEIN"/>
    <property type="match status" value="1"/>
</dbReference>
<sequence>LNGKIGNNLKWFQSYLQDRRQQTTILRATSSPTPVTSGVPQGSILGPLLFLLYENDLPSSVVNSSIAIYADDT</sequence>
<dbReference type="Proteomes" id="UP001152795">
    <property type="component" value="Unassembled WGS sequence"/>
</dbReference>
<feature type="non-terminal residue" evidence="1">
    <location>
        <position position="1"/>
    </location>
</feature>